<sequence>MDTEPLPWSYGSIVMKQKQLVDTMLDMGTGGGEFLSMIMPLPENTYATEGYQPNISIAKDRLEPIGVEVKEVGEDDLLPFQDDQFELVINRHESFDASEVKRVLKDGGTFVTQQVGGLDLQRLNIELDALDQFDYSDWNLKTAIDKLIEAGFSITTSDEAYPVTRLYDIGAVIYYLKAIPWQINDFSIEKYRDFLFKLHQEIESKGFFDVKAHRFYIIAQKK</sequence>
<evidence type="ECO:0000313" key="2">
    <source>
        <dbReference type="EMBL" id="RLQ96878.1"/>
    </source>
</evidence>
<dbReference type="InterPro" id="IPR013216">
    <property type="entry name" value="Methyltransf_11"/>
</dbReference>
<proteinExistence type="predicted"/>
<protein>
    <submittedName>
        <fullName evidence="2">Class I SAM-dependent methyltransferase</fullName>
    </submittedName>
</protein>
<dbReference type="PANTHER" id="PTHR43460:SF1">
    <property type="entry name" value="METHYLTRANSFERASE TYPE 11 DOMAIN-CONTAINING PROTEIN"/>
    <property type="match status" value="1"/>
</dbReference>
<dbReference type="InterPro" id="IPR052939">
    <property type="entry name" value="23S_rRNA_MeTrnsfrase_RlmA"/>
</dbReference>
<dbReference type="EMBL" id="RCVZ01000003">
    <property type="protein sequence ID" value="RLQ96878.1"/>
    <property type="molecule type" value="Genomic_DNA"/>
</dbReference>
<feature type="domain" description="Methyltransferase type 11" evidence="1">
    <location>
        <begin position="25"/>
        <end position="111"/>
    </location>
</feature>
<evidence type="ECO:0000259" key="1">
    <source>
        <dbReference type="Pfam" id="PF08241"/>
    </source>
</evidence>
<dbReference type="Gene3D" id="3.40.50.150">
    <property type="entry name" value="Vaccinia Virus protein VP39"/>
    <property type="match status" value="1"/>
</dbReference>
<accession>A0A3L7K1D6</accession>
<dbReference type="AlphaFoldDB" id="A0A3L7K1D6"/>
<dbReference type="GO" id="GO:0032259">
    <property type="term" value="P:methylation"/>
    <property type="evidence" value="ECO:0007669"/>
    <property type="project" value="UniProtKB-KW"/>
</dbReference>
<dbReference type="SUPFAM" id="SSF53335">
    <property type="entry name" value="S-adenosyl-L-methionine-dependent methyltransferases"/>
    <property type="match status" value="1"/>
</dbReference>
<evidence type="ECO:0000313" key="3">
    <source>
        <dbReference type="Proteomes" id="UP000276770"/>
    </source>
</evidence>
<dbReference type="PANTHER" id="PTHR43460">
    <property type="entry name" value="METHYLTRANSFERASE"/>
    <property type="match status" value="1"/>
</dbReference>
<comment type="caution">
    <text evidence="2">The sequence shown here is derived from an EMBL/GenBank/DDBJ whole genome shotgun (WGS) entry which is preliminary data.</text>
</comment>
<keyword evidence="3" id="KW-1185">Reference proteome</keyword>
<organism evidence="2 3">
    <name type="scientific">Falsibacillus albus</name>
    <dbReference type="NCBI Taxonomy" id="2478915"/>
    <lineage>
        <taxon>Bacteria</taxon>
        <taxon>Bacillati</taxon>
        <taxon>Bacillota</taxon>
        <taxon>Bacilli</taxon>
        <taxon>Bacillales</taxon>
        <taxon>Bacillaceae</taxon>
        <taxon>Falsibacillus</taxon>
    </lineage>
</organism>
<dbReference type="GO" id="GO:0008757">
    <property type="term" value="F:S-adenosylmethionine-dependent methyltransferase activity"/>
    <property type="evidence" value="ECO:0007669"/>
    <property type="project" value="InterPro"/>
</dbReference>
<keyword evidence="2" id="KW-0808">Transferase</keyword>
<keyword evidence="2" id="KW-0489">Methyltransferase</keyword>
<name>A0A3L7K1D6_9BACI</name>
<dbReference type="Proteomes" id="UP000276770">
    <property type="component" value="Unassembled WGS sequence"/>
</dbReference>
<dbReference type="InterPro" id="IPR029063">
    <property type="entry name" value="SAM-dependent_MTases_sf"/>
</dbReference>
<gene>
    <name evidence="2" type="ORF">D9X91_05620</name>
</gene>
<dbReference type="Pfam" id="PF08241">
    <property type="entry name" value="Methyltransf_11"/>
    <property type="match status" value="1"/>
</dbReference>
<reference evidence="2 3" key="1">
    <citation type="submission" date="2018-10" db="EMBL/GenBank/DDBJ databases">
        <title>Falsibacillus sp. genome draft.</title>
        <authorList>
            <person name="Shi S."/>
        </authorList>
    </citation>
    <scope>NUCLEOTIDE SEQUENCE [LARGE SCALE GENOMIC DNA]</scope>
    <source>
        <strain evidence="2 3">GY 10110</strain>
    </source>
</reference>
<dbReference type="OrthoDB" id="9795864at2"/>